<dbReference type="RefSeq" id="WP_146387544.1">
    <property type="nucleotide sequence ID" value="NZ_VFIO01000013.1"/>
</dbReference>
<evidence type="ECO:0000259" key="4">
    <source>
        <dbReference type="Pfam" id="PF20220"/>
    </source>
</evidence>
<dbReference type="Pfam" id="PF20220">
    <property type="entry name" value="ABC_toxin_N"/>
    <property type="match status" value="1"/>
</dbReference>
<protein>
    <submittedName>
        <fullName evidence="5">Phage tail tape measure protein</fullName>
    </submittedName>
</protein>
<accession>A0ABY3GC50</accession>
<dbReference type="InterPro" id="IPR040840">
    <property type="entry name" value="TcA_TcB_BD"/>
</dbReference>
<organism evidence="5 6">
    <name type="scientific">Pseudomonas saxonica</name>
    <dbReference type="NCBI Taxonomy" id="2600598"/>
    <lineage>
        <taxon>Bacteria</taxon>
        <taxon>Pseudomonadati</taxon>
        <taxon>Pseudomonadota</taxon>
        <taxon>Gammaproteobacteria</taxon>
        <taxon>Pseudomonadales</taxon>
        <taxon>Pseudomonadaceae</taxon>
        <taxon>Pseudomonas</taxon>
    </lineage>
</organism>
<evidence type="ECO:0000259" key="3">
    <source>
        <dbReference type="Pfam" id="PF18413"/>
    </source>
</evidence>
<gene>
    <name evidence="5" type="ORF">FJD38_22015</name>
</gene>
<dbReference type="InterPro" id="IPR041079">
    <property type="entry name" value="Neuraminidase-like"/>
</dbReference>
<feature type="domain" description="ABC toxin N-terminal" evidence="4">
    <location>
        <begin position="8"/>
        <end position="138"/>
    </location>
</feature>
<evidence type="ECO:0000313" key="5">
    <source>
        <dbReference type="EMBL" id="TWR85790.1"/>
    </source>
</evidence>
<reference evidence="5 6" key="1">
    <citation type="submission" date="2019-06" db="EMBL/GenBank/DDBJ databases">
        <title>Pseudomonas bimorpha sp. nov. isolated from bovine raw milk and skim milk concentrate.</title>
        <authorList>
            <person name="Hofmann K."/>
            <person name="Huptas C."/>
            <person name="Doll E."/>
            <person name="Scherer S."/>
            <person name="Wenning M."/>
        </authorList>
    </citation>
    <scope>NUCLEOTIDE SEQUENCE [LARGE SCALE GENOMIC DNA]</scope>
    <source>
        <strain evidence="5 6">DSM 108989</strain>
    </source>
</reference>
<comment type="caution">
    <text evidence="5">The sequence shown here is derived from an EMBL/GenBank/DDBJ whole genome shotgun (WGS) entry which is preliminary data.</text>
</comment>
<keyword evidence="6" id="KW-1185">Reference proteome</keyword>
<feature type="domain" description="Tc toxin complex TcA C-terminal TcB-binding" evidence="2">
    <location>
        <begin position="1318"/>
        <end position="1605"/>
    </location>
</feature>
<evidence type="ECO:0000259" key="2">
    <source>
        <dbReference type="Pfam" id="PF18276"/>
    </source>
</evidence>
<dbReference type="Pfam" id="PF18276">
    <property type="entry name" value="TcA_TcB_BD"/>
    <property type="match status" value="1"/>
</dbReference>
<dbReference type="EMBL" id="VFIO01000013">
    <property type="protein sequence ID" value="TWR85790.1"/>
    <property type="molecule type" value="Genomic_DNA"/>
</dbReference>
<dbReference type="Proteomes" id="UP000318428">
    <property type="component" value="Unassembled WGS sequence"/>
</dbReference>
<proteinExistence type="predicted"/>
<sequence length="1612" mass="182984">MSEYIHQQLNEQLRDALLALYLTYALAEDSTLPRQHTIRTADDLYAYWLLDVQVSQAVPTTRVASAIASLQHYINAISSGLEPGYETLGMSSAQHKIWRDSLHAYSIWRTVQQVRHFPAHYLDPMLRSQKTESFKKLENDLNQCRLDADSVRPAVQRYLAEFEEIATLKTVSGYIDGASNNFANSTYYFIAKSNIDSTYFWRSLDMSKRTEPFVIDGAQLYKQDIPQPGAWSEWKKIPLPASEFIPDHSIRPVCFNNRLLVIWAECIPPSATHNSPEYTWADPGESEKSYKKRLKDYLKSRYFQYRLYFSYMKYDGSWSGPQVCSDEYCVMGELTKLDKDAVKDATDTIAVLDSTTQPPSLFIGLNAFAMPSSDNKSDYTRSDFFQAVRIHHDFSVKRLISRGTLVDLTFNVDDEQLANRYLALFVFNNKDSFNFHAPTSEVIPVNEAVDSTPTSALSNWNFENKQSFIRNLRPGRDIVYNTTSNVLEVTSTLDNPLQEHRCIALKARSNNSELTLDLCLHRPTNSGFGKSELVNGSLLRLKSGGALPCNWISLSITCDKTGLTYSSLIYDDNSAIVSSVHSIDAQPVRQGWEVQLAGKYIDYDAFSFIFDNSNTDYRITVHFHVLNSDPADERSNWVFENARATLYERHYKPVVIIPLNDVHTHPSNIHRGNSYIVGEPKTSRRELNGTSLSLAPDMPFVAHIQLNPKTLRPLEEKTQGAIDRPRPITIIHGVLIFDTDTRHNDRIIRGYALKSSDVTLPVKNEATYTPLSPKITRRYESPIGKLEFIDFSGSTIHYSDNTAMKIPRARIRMNTGISRQLIDAANISLDSLFSMSASQWREPALDAIAEPALLDFHGAHGLYFWELFLYLPWLVASRLNMERRYSEAQFWLNYIFDPQSNNSDSHAHAPAVHWKLPALIGDNRDLSYAQDQQDDPNLIALSAPVYFRQALYMLYLDIQFNRGDAAYRQASADSLVEAKLWYVRIKNLLGPRPNMTRSDPWLPITLADLGASTSSELRRVEKRLGRNFTKLSPLHRSPATVTQTTLARDSNRLCLPLNPDLVARWDKVQSRLHNLRHHLSINGKPLQHTIFAPPISPHALLTGYGRSTRDGNLSMPDRQLADVGHYRFQVVYAHAMTMVENVIQLGTTLLLLFERKEQAQYLQQQQLHAWDLANIAVEQQKQTMVVDESNHRTLLAGRQVIQGRMNYFEQQLKEGVSSQEALASQQYLDAAKWDIAAASAQASAGLAMLLPNIFGTSNGGMRFEGAFHAIQAGAQGMANEKRSSAQHLDRTEVFNRRTQEWTQALDQCRLEINQLDMQLQAHAQQSATLRLQLRHSEAAMEQARLTYDMLNKRFSSVELFQWLNSQLAAFYYQAYDAAHSLCQTAQACWQFERADWNSSFITSSSWSNQFKGMTAGESLKLDLQRMDAAYLQHNQRELEITKTVSLRLLHGKDTATTLNKEWTQLKQQMTSNGTVDFALTKALFDADYPDHYLRRIKSVSVSLPATLSPYEDIRATLTQLQNQTQLSKAPDDTLNNLRVKEQVALSTGVNDSGLFTLNFDTDERYLPFEFTGAVSSWRLAFPNPTAQHAMLDSLSDIIIHVRYTARSAGGLG</sequence>
<evidence type="ECO:0000256" key="1">
    <source>
        <dbReference type="SAM" id="Coils"/>
    </source>
</evidence>
<name>A0ABY3GC50_9PSED</name>
<feature type="coiled-coil region" evidence="1">
    <location>
        <begin position="1305"/>
        <end position="1353"/>
    </location>
</feature>
<dbReference type="InterPro" id="IPR046839">
    <property type="entry name" value="ABC_toxin_N"/>
</dbReference>
<keyword evidence="1" id="KW-0175">Coiled coil</keyword>
<evidence type="ECO:0000313" key="6">
    <source>
        <dbReference type="Proteomes" id="UP000318428"/>
    </source>
</evidence>
<feature type="domain" description="Neuraminidase-like" evidence="3">
    <location>
        <begin position="168"/>
        <end position="334"/>
    </location>
</feature>
<dbReference type="Pfam" id="PF18413">
    <property type="entry name" value="Neuraminidase"/>
    <property type="match status" value="1"/>
</dbReference>